<name>A0A8X7VLZ3_BRACI</name>
<dbReference type="Proteomes" id="UP000886595">
    <property type="component" value="Unassembled WGS sequence"/>
</dbReference>
<comment type="caution">
    <text evidence="1">The sequence shown here is derived from an EMBL/GenBank/DDBJ whole genome shotgun (WGS) entry which is preliminary data.</text>
</comment>
<gene>
    <name evidence="1" type="ORF">Bca52824_025194</name>
</gene>
<accession>A0A8X7VLZ3</accession>
<dbReference type="EMBL" id="JAAMPC010000005">
    <property type="protein sequence ID" value="KAG2313637.1"/>
    <property type="molecule type" value="Genomic_DNA"/>
</dbReference>
<reference evidence="1 2" key="1">
    <citation type="submission" date="2020-02" db="EMBL/GenBank/DDBJ databases">
        <authorList>
            <person name="Ma Q."/>
            <person name="Huang Y."/>
            <person name="Song X."/>
            <person name="Pei D."/>
        </authorList>
    </citation>
    <scope>NUCLEOTIDE SEQUENCE [LARGE SCALE GENOMIC DNA]</scope>
    <source>
        <strain evidence="1">Sxm20200214</strain>
        <tissue evidence="1">Leaf</tissue>
    </source>
</reference>
<dbReference type="AlphaFoldDB" id="A0A8X7VLZ3"/>
<evidence type="ECO:0000313" key="2">
    <source>
        <dbReference type="Proteomes" id="UP000886595"/>
    </source>
</evidence>
<organism evidence="1 2">
    <name type="scientific">Brassica carinata</name>
    <name type="common">Ethiopian mustard</name>
    <name type="synonym">Abyssinian cabbage</name>
    <dbReference type="NCBI Taxonomy" id="52824"/>
    <lineage>
        <taxon>Eukaryota</taxon>
        <taxon>Viridiplantae</taxon>
        <taxon>Streptophyta</taxon>
        <taxon>Embryophyta</taxon>
        <taxon>Tracheophyta</taxon>
        <taxon>Spermatophyta</taxon>
        <taxon>Magnoliopsida</taxon>
        <taxon>eudicotyledons</taxon>
        <taxon>Gunneridae</taxon>
        <taxon>Pentapetalae</taxon>
        <taxon>rosids</taxon>
        <taxon>malvids</taxon>
        <taxon>Brassicales</taxon>
        <taxon>Brassicaceae</taxon>
        <taxon>Brassiceae</taxon>
        <taxon>Brassica</taxon>
    </lineage>
</organism>
<protein>
    <submittedName>
        <fullName evidence="1">Uncharacterized protein</fullName>
    </submittedName>
</protein>
<evidence type="ECO:0000313" key="1">
    <source>
        <dbReference type="EMBL" id="KAG2313637.1"/>
    </source>
</evidence>
<sequence>MVVMRLELHRLYIGDSLMNLVKAVLGEAVQEEEGRQTTVTRVLRFWEAMTVNKGKGLHPLPVSCKVNQFLLDPWQKDKLEYKKFKLDFNKNIVSAYIQE</sequence>
<proteinExistence type="predicted"/>
<keyword evidence="2" id="KW-1185">Reference proteome</keyword>